<proteinExistence type="predicted"/>
<dbReference type="RefSeq" id="WP_061833293.1">
    <property type="nucleotide sequence ID" value="NZ_LUKE01000001.1"/>
</dbReference>
<dbReference type="Proteomes" id="UP000075320">
    <property type="component" value="Unassembled WGS sequence"/>
</dbReference>
<evidence type="ECO:0000313" key="3">
    <source>
        <dbReference type="Proteomes" id="UP000075320"/>
    </source>
</evidence>
<comment type="caution">
    <text evidence="2">The sequence shown here is derived from an EMBL/GenBank/DDBJ whole genome shotgun (WGS) entry which is preliminary data.</text>
</comment>
<dbReference type="AlphaFoldDB" id="A0A150WN77"/>
<evidence type="ECO:0000313" key="2">
    <source>
        <dbReference type="EMBL" id="KYG65749.1"/>
    </source>
</evidence>
<sequence length="216" mass="23284">MRALKLFSLLGLILVAGLQTSDAFTRRVNIDGESQSTGDALQSPSRFVPPNDIGMRMAKSASAGVGYSAGKNYCYRSVKFIIADAMGKNRECVKSHMSQISAKDGGSDLLKVGFVLDNSKCETPGAVRIYKGVLRRGYSASKGDIHGHSEVVGDDGMYHHFMSTSTPANVYNAGRRILTGCYYPDFDKISQGPIGSCPSVGYKPIRVKKKQQSGVD</sequence>
<evidence type="ECO:0000256" key="1">
    <source>
        <dbReference type="SAM" id="SignalP"/>
    </source>
</evidence>
<accession>A0A150WN77</accession>
<dbReference type="EMBL" id="LUKE01000001">
    <property type="protein sequence ID" value="KYG65749.1"/>
    <property type="molecule type" value="Genomic_DNA"/>
</dbReference>
<gene>
    <name evidence="2" type="ORF">AZI86_01345</name>
</gene>
<feature type="signal peptide" evidence="1">
    <location>
        <begin position="1"/>
        <end position="23"/>
    </location>
</feature>
<feature type="chain" id="PRO_5007573371" evidence="1">
    <location>
        <begin position="24"/>
        <end position="216"/>
    </location>
</feature>
<protein>
    <submittedName>
        <fullName evidence="2">Uncharacterized protein</fullName>
    </submittedName>
</protein>
<reference evidence="2 3" key="1">
    <citation type="submission" date="2016-03" db="EMBL/GenBank/DDBJ databases">
        <authorList>
            <person name="Ploux O."/>
        </authorList>
    </citation>
    <scope>NUCLEOTIDE SEQUENCE [LARGE SCALE GENOMIC DNA]</scope>
    <source>
        <strain evidence="2 3">R0</strain>
    </source>
</reference>
<organism evidence="2 3">
    <name type="scientific">Bdellovibrio bacteriovorus</name>
    <dbReference type="NCBI Taxonomy" id="959"/>
    <lineage>
        <taxon>Bacteria</taxon>
        <taxon>Pseudomonadati</taxon>
        <taxon>Bdellovibrionota</taxon>
        <taxon>Bdellovibrionia</taxon>
        <taxon>Bdellovibrionales</taxon>
        <taxon>Pseudobdellovibrionaceae</taxon>
        <taxon>Bdellovibrio</taxon>
    </lineage>
</organism>
<name>A0A150WN77_BDEBC</name>
<keyword evidence="3" id="KW-1185">Reference proteome</keyword>
<keyword evidence="1" id="KW-0732">Signal</keyword>